<dbReference type="InterPro" id="IPR050425">
    <property type="entry name" value="NAD(P)_dehydrat-like"/>
</dbReference>
<reference evidence="4 5" key="1">
    <citation type="submission" date="2015-09" db="EMBL/GenBank/DDBJ databases">
        <title>Draft genome of a European isolate of the apple canker pathogen Neonectria ditissima.</title>
        <authorList>
            <person name="Gomez-Cortecero A."/>
            <person name="Harrison R.J."/>
            <person name="Armitage A.D."/>
        </authorList>
    </citation>
    <scope>NUCLEOTIDE SEQUENCE [LARGE SCALE GENOMIC DNA]</scope>
    <source>
        <strain evidence="4 5">R09/05</strain>
    </source>
</reference>
<comment type="similarity">
    <text evidence="2">Belongs to the NAD(P)-dependent epimerase/dehydratase family. Dihydroflavonol-4-reductase subfamily.</text>
</comment>
<dbReference type="InterPro" id="IPR036291">
    <property type="entry name" value="NAD(P)-bd_dom_sf"/>
</dbReference>
<keyword evidence="1" id="KW-0560">Oxidoreductase</keyword>
<accession>A0A0P7BN71</accession>
<dbReference type="AlphaFoldDB" id="A0A0P7BN71"/>
<feature type="domain" description="NAD-dependent epimerase/dehydratase" evidence="3">
    <location>
        <begin position="15"/>
        <end position="196"/>
    </location>
</feature>
<evidence type="ECO:0000313" key="4">
    <source>
        <dbReference type="EMBL" id="KPM45219.1"/>
    </source>
</evidence>
<evidence type="ECO:0000259" key="3">
    <source>
        <dbReference type="Pfam" id="PF01370"/>
    </source>
</evidence>
<dbReference type="Pfam" id="PF01370">
    <property type="entry name" value="Epimerase"/>
    <property type="match status" value="1"/>
</dbReference>
<comment type="caution">
    <text evidence="4">The sequence shown here is derived from an EMBL/GenBank/DDBJ whole genome shotgun (WGS) entry which is preliminary data.</text>
</comment>
<dbReference type="SUPFAM" id="SSF51735">
    <property type="entry name" value="NAD(P)-binding Rossmann-fold domains"/>
    <property type="match status" value="1"/>
</dbReference>
<dbReference type="Proteomes" id="UP000050424">
    <property type="component" value="Unassembled WGS sequence"/>
</dbReference>
<dbReference type="Gene3D" id="3.40.50.720">
    <property type="entry name" value="NAD(P)-binding Rossmann-like Domain"/>
    <property type="match status" value="1"/>
</dbReference>
<evidence type="ECO:0000256" key="2">
    <source>
        <dbReference type="ARBA" id="ARBA00023445"/>
    </source>
</evidence>
<name>A0A0P7BN71_9HYPO</name>
<proteinExistence type="inferred from homology"/>
<dbReference type="PANTHER" id="PTHR10366">
    <property type="entry name" value="NAD DEPENDENT EPIMERASE/DEHYDRATASE"/>
    <property type="match status" value="1"/>
</dbReference>
<sequence>MPSLDNLAIPKGSTVLVTGANGLLGSHIADQFLEYGYNVRGTVRDTEKNAWLANVFEKNHGPGRFELYKVADMAAEGAFDEAIKGVSIVAHTASIMSLNPDPNKVIPDAIAFAINALKASYAQSSVKRFVFTSSSSATVSSASDTPSVIVTEETWNEKAVKEAWADPPYGPERAGAVYAASKTQAEQAVWKFHKENREKRTDLVVNTVLPNFNFGKALDPVNQGYPSSSGLPVALYKGEVTWMHKIIVPQYFVDVQDTGRLHVAAAIFPELEDQRIFAFAGRFSWDQILEILRKDQPEKKFPDNFSGGEDPNEIQPRDKAEQLLRDLGRPGWTSLEEAILNNVKALKE</sequence>
<organism evidence="4 5">
    <name type="scientific">Neonectria ditissima</name>
    <dbReference type="NCBI Taxonomy" id="78410"/>
    <lineage>
        <taxon>Eukaryota</taxon>
        <taxon>Fungi</taxon>
        <taxon>Dikarya</taxon>
        <taxon>Ascomycota</taxon>
        <taxon>Pezizomycotina</taxon>
        <taxon>Sordariomycetes</taxon>
        <taxon>Hypocreomycetidae</taxon>
        <taxon>Hypocreales</taxon>
        <taxon>Nectriaceae</taxon>
        <taxon>Neonectria</taxon>
    </lineage>
</organism>
<keyword evidence="5" id="KW-1185">Reference proteome</keyword>
<dbReference type="InterPro" id="IPR001509">
    <property type="entry name" value="Epimerase_deHydtase"/>
</dbReference>
<protein>
    <recommendedName>
        <fullName evidence="3">NAD-dependent epimerase/dehydratase domain-containing protein</fullName>
    </recommendedName>
</protein>
<evidence type="ECO:0000256" key="1">
    <source>
        <dbReference type="ARBA" id="ARBA00023002"/>
    </source>
</evidence>
<gene>
    <name evidence="4" type="ORF">AK830_g1353</name>
</gene>
<dbReference type="OrthoDB" id="2735536at2759"/>
<evidence type="ECO:0000313" key="5">
    <source>
        <dbReference type="Proteomes" id="UP000050424"/>
    </source>
</evidence>
<dbReference type="PANTHER" id="PTHR10366:SF562">
    <property type="entry name" value="ALDEHYDE REDUCTASE II (AFU_ORTHOLOGUE AFUA_1G11360)"/>
    <property type="match status" value="1"/>
</dbReference>
<dbReference type="STRING" id="78410.A0A0P7BN71"/>
<dbReference type="EMBL" id="LKCW01000010">
    <property type="protein sequence ID" value="KPM45219.1"/>
    <property type="molecule type" value="Genomic_DNA"/>
</dbReference>
<dbReference type="GO" id="GO:0016616">
    <property type="term" value="F:oxidoreductase activity, acting on the CH-OH group of donors, NAD or NADP as acceptor"/>
    <property type="evidence" value="ECO:0007669"/>
    <property type="project" value="TreeGrafter"/>
</dbReference>